<evidence type="ECO:0000313" key="1">
    <source>
        <dbReference type="EMBL" id="MBU3064973.1"/>
    </source>
</evidence>
<evidence type="ECO:0008006" key="3">
    <source>
        <dbReference type="Google" id="ProtNLM"/>
    </source>
</evidence>
<dbReference type="Gene3D" id="3.10.450.50">
    <property type="match status" value="1"/>
</dbReference>
<dbReference type="SUPFAM" id="SSF54427">
    <property type="entry name" value="NTF2-like"/>
    <property type="match status" value="1"/>
</dbReference>
<name>A0ABS6B4B5_9NOCA</name>
<dbReference type="EMBL" id="JAHKNI010000009">
    <property type="protein sequence ID" value="MBU3064973.1"/>
    <property type="molecule type" value="Genomic_DNA"/>
</dbReference>
<proteinExistence type="predicted"/>
<sequence>MTSVAHNEAGGLHAEEDLTEFLIRYPEQMAFGDEEPGRILDRWFAPGFVFRNDGLVLERQRLIDHVRPARRNARAISVDVHAKLLSNNGIAAHYTLHATMRTGATISTEIFMVGELAGDGRISALEQRSRMLGAA</sequence>
<accession>A0ABS6B4B5</accession>
<dbReference type="Proteomes" id="UP000733379">
    <property type="component" value="Unassembled WGS sequence"/>
</dbReference>
<protein>
    <recommendedName>
        <fullName evidence="3">Nuclear transport factor 2 family protein</fullName>
    </recommendedName>
</protein>
<dbReference type="InterPro" id="IPR032710">
    <property type="entry name" value="NTF2-like_dom_sf"/>
</dbReference>
<reference evidence="1 2" key="1">
    <citation type="submission" date="2021-06" db="EMBL/GenBank/DDBJ databases">
        <title>Actinomycetes sequencing.</title>
        <authorList>
            <person name="Shan Q."/>
        </authorList>
    </citation>
    <scope>NUCLEOTIDE SEQUENCE [LARGE SCALE GENOMIC DNA]</scope>
    <source>
        <strain evidence="1 2">NEAU-G5</strain>
    </source>
</reference>
<gene>
    <name evidence="1" type="ORF">KO481_26010</name>
</gene>
<evidence type="ECO:0000313" key="2">
    <source>
        <dbReference type="Proteomes" id="UP000733379"/>
    </source>
</evidence>
<dbReference type="RefSeq" id="WP_215920660.1">
    <property type="nucleotide sequence ID" value="NZ_JAHKNI010000009.1"/>
</dbReference>
<comment type="caution">
    <text evidence="1">The sequence shown here is derived from an EMBL/GenBank/DDBJ whole genome shotgun (WGS) entry which is preliminary data.</text>
</comment>
<keyword evidence="2" id="KW-1185">Reference proteome</keyword>
<organism evidence="1 2">
    <name type="scientific">Nocardia albiluteola</name>
    <dbReference type="NCBI Taxonomy" id="2842303"/>
    <lineage>
        <taxon>Bacteria</taxon>
        <taxon>Bacillati</taxon>
        <taxon>Actinomycetota</taxon>
        <taxon>Actinomycetes</taxon>
        <taxon>Mycobacteriales</taxon>
        <taxon>Nocardiaceae</taxon>
        <taxon>Nocardia</taxon>
    </lineage>
</organism>